<organism evidence="3 4">
    <name type="scientific">Sorangium cellulosum</name>
    <name type="common">Polyangium cellulosum</name>
    <dbReference type="NCBI Taxonomy" id="56"/>
    <lineage>
        <taxon>Bacteria</taxon>
        <taxon>Pseudomonadati</taxon>
        <taxon>Myxococcota</taxon>
        <taxon>Polyangia</taxon>
        <taxon>Polyangiales</taxon>
        <taxon>Polyangiaceae</taxon>
        <taxon>Sorangium</taxon>
    </lineage>
</organism>
<evidence type="ECO:0000313" key="4">
    <source>
        <dbReference type="Proteomes" id="UP000295497"/>
    </source>
</evidence>
<dbReference type="EMBL" id="CP012672">
    <property type="protein sequence ID" value="AUX36228.1"/>
    <property type="molecule type" value="Genomic_DNA"/>
</dbReference>
<proteinExistence type="predicted"/>
<gene>
    <name evidence="3" type="ORF">SOCE836_084350</name>
</gene>
<keyword evidence="2" id="KW-0732">Signal</keyword>
<feature type="chain" id="PRO_5020510110" description="PEGA domain-containing protein" evidence="2">
    <location>
        <begin position="31"/>
        <end position="328"/>
    </location>
</feature>
<accession>A0A4P2R0T4</accession>
<reference evidence="3 4" key="1">
    <citation type="submission" date="2015-09" db="EMBL/GenBank/DDBJ databases">
        <title>Sorangium comparison.</title>
        <authorList>
            <person name="Zaburannyi N."/>
            <person name="Bunk B."/>
            <person name="Overmann J."/>
            <person name="Mueller R."/>
        </authorList>
    </citation>
    <scope>NUCLEOTIDE SEQUENCE [LARGE SCALE GENOMIC DNA]</scope>
    <source>
        <strain evidence="3 4">So ce836</strain>
    </source>
</reference>
<evidence type="ECO:0000256" key="2">
    <source>
        <dbReference type="SAM" id="SignalP"/>
    </source>
</evidence>
<keyword evidence="1" id="KW-0472">Membrane</keyword>
<protein>
    <recommendedName>
        <fullName evidence="5">PEGA domain-containing protein</fullName>
    </recommendedName>
</protein>
<evidence type="ECO:0000313" key="3">
    <source>
        <dbReference type="EMBL" id="AUX36228.1"/>
    </source>
</evidence>
<feature type="transmembrane region" description="Helical" evidence="1">
    <location>
        <begin position="288"/>
        <end position="309"/>
    </location>
</feature>
<sequence>MRAPLLRDPLRQAAALAVLLASTFPLQAAAADPSARDREVQELIDEAEKAAKRLDLARARELWARVNALKPMTMAVCQLGLFDLGLDRLEEAAAELETCVDQMPAPTSDIERRRYEVRHAALAAVRQRVAELHISPPPGTARLLVDGREVSAGGPVFVTPGQHEITAMGEQGQVAHALVKVAARDSRRVSLAFETPKAAASRAPVPAPVAPARSRSNPWIIGSGAAASAALLGAGFGLHVAGDAAESEAASKVARMTDGSMRPSSAQFRRFHDDAHAANSRASLFRGFGSAALVAGAALGAATIVYVVWPRKAEIRPRGAGAEVKLVW</sequence>
<dbReference type="AlphaFoldDB" id="A0A4P2R0T4"/>
<keyword evidence="1" id="KW-1133">Transmembrane helix</keyword>
<feature type="signal peptide" evidence="2">
    <location>
        <begin position="1"/>
        <end position="30"/>
    </location>
</feature>
<name>A0A4P2R0T4_SORCE</name>
<evidence type="ECO:0008006" key="5">
    <source>
        <dbReference type="Google" id="ProtNLM"/>
    </source>
</evidence>
<dbReference type="Proteomes" id="UP000295497">
    <property type="component" value="Chromosome"/>
</dbReference>
<keyword evidence="1" id="KW-0812">Transmembrane</keyword>
<evidence type="ECO:0000256" key="1">
    <source>
        <dbReference type="SAM" id="Phobius"/>
    </source>
</evidence>